<keyword evidence="1" id="KW-0808">Transferase</keyword>
<feature type="compositionally biased region" description="Basic and acidic residues" evidence="6">
    <location>
        <begin position="71"/>
        <end position="90"/>
    </location>
</feature>
<comment type="caution">
    <text evidence="9">The sequence shown here is derived from an EMBL/GenBank/DDBJ whole genome shotgun (WGS) entry which is preliminary data.</text>
</comment>
<protein>
    <recommendedName>
        <fullName evidence="7">CCHC-type domain-containing protein</fullName>
    </recommendedName>
</protein>
<dbReference type="GO" id="GO:0004190">
    <property type="term" value="F:aspartic-type endopeptidase activity"/>
    <property type="evidence" value="ECO:0007669"/>
    <property type="project" value="InterPro"/>
</dbReference>
<dbReference type="InterPro" id="IPR050951">
    <property type="entry name" value="Retrovirus_Pol_polyprotein"/>
</dbReference>
<dbReference type="GO" id="GO:0006508">
    <property type="term" value="P:proteolysis"/>
    <property type="evidence" value="ECO:0007669"/>
    <property type="project" value="InterPro"/>
</dbReference>
<keyword evidence="2" id="KW-0548">Nucleotidyltransferase</keyword>
<dbReference type="PROSITE" id="PS00141">
    <property type="entry name" value="ASP_PROTEASE"/>
    <property type="match status" value="1"/>
</dbReference>
<evidence type="ECO:0000313" key="8">
    <source>
        <dbReference type="EMBL" id="KAK8761033.1"/>
    </source>
</evidence>
<keyword evidence="5" id="KW-0863">Zinc-finger</keyword>
<keyword evidence="5" id="KW-0479">Metal-binding</keyword>
<evidence type="ECO:0000313" key="10">
    <source>
        <dbReference type="Proteomes" id="UP001321473"/>
    </source>
</evidence>
<dbReference type="InterPro" id="IPR001878">
    <property type="entry name" value="Znf_CCHC"/>
</dbReference>
<dbReference type="InterPro" id="IPR001969">
    <property type="entry name" value="Aspartic_peptidase_AS"/>
</dbReference>
<dbReference type="PROSITE" id="PS50158">
    <property type="entry name" value="ZF_CCHC"/>
    <property type="match status" value="1"/>
</dbReference>
<name>A0AAQ4DGT8_AMBAM</name>
<feature type="region of interest" description="Disordered" evidence="6">
    <location>
        <begin position="46"/>
        <end position="90"/>
    </location>
</feature>
<evidence type="ECO:0000256" key="6">
    <source>
        <dbReference type="SAM" id="MobiDB-lite"/>
    </source>
</evidence>
<keyword evidence="4" id="KW-0378">Hydrolase</keyword>
<gene>
    <name evidence="9" type="ORF">V5799_027054</name>
    <name evidence="8" type="ORF">V5799_027701</name>
</gene>
<evidence type="ECO:0000256" key="4">
    <source>
        <dbReference type="ARBA" id="ARBA00022759"/>
    </source>
</evidence>
<evidence type="ECO:0000256" key="3">
    <source>
        <dbReference type="ARBA" id="ARBA00022722"/>
    </source>
</evidence>
<keyword evidence="3" id="KW-0540">Nuclease</keyword>
<feature type="domain" description="CCHC-type" evidence="7">
    <location>
        <begin position="100"/>
        <end position="113"/>
    </location>
</feature>
<dbReference type="EMBL" id="JARKHS020030864">
    <property type="protein sequence ID" value="KAK8761678.1"/>
    <property type="molecule type" value="Genomic_DNA"/>
</dbReference>
<evidence type="ECO:0000256" key="5">
    <source>
        <dbReference type="PROSITE-ProRule" id="PRU00047"/>
    </source>
</evidence>
<evidence type="ECO:0000256" key="1">
    <source>
        <dbReference type="ARBA" id="ARBA00022679"/>
    </source>
</evidence>
<dbReference type="GO" id="GO:0004519">
    <property type="term" value="F:endonuclease activity"/>
    <property type="evidence" value="ECO:0007669"/>
    <property type="project" value="UniProtKB-KW"/>
</dbReference>
<dbReference type="SMART" id="SM00343">
    <property type="entry name" value="ZnF_C2HC"/>
    <property type="match status" value="1"/>
</dbReference>
<dbReference type="EMBL" id="JARKHS020031604">
    <property type="protein sequence ID" value="KAK8761033.1"/>
    <property type="molecule type" value="Genomic_DNA"/>
</dbReference>
<keyword evidence="4" id="KW-0255">Endonuclease</keyword>
<dbReference type="GO" id="GO:0008270">
    <property type="term" value="F:zinc ion binding"/>
    <property type="evidence" value="ECO:0007669"/>
    <property type="project" value="UniProtKB-KW"/>
</dbReference>
<keyword evidence="10" id="KW-1185">Reference proteome</keyword>
<dbReference type="SUPFAM" id="SSF57756">
    <property type="entry name" value="Retrovirus zinc finger-like domains"/>
    <property type="match status" value="1"/>
</dbReference>
<evidence type="ECO:0000259" key="7">
    <source>
        <dbReference type="PROSITE" id="PS50158"/>
    </source>
</evidence>
<keyword evidence="5" id="KW-0862">Zinc</keyword>
<dbReference type="AlphaFoldDB" id="A0AAQ4DGT8"/>
<evidence type="ECO:0000313" key="9">
    <source>
        <dbReference type="EMBL" id="KAK8761678.1"/>
    </source>
</evidence>
<dbReference type="GO" id="GO:0016779">
    <property type="term" value="F:nucleotidyltransferase activity"/>
    <property type="evidence" value="ECO:0007669"/>
    <property type="project" value="UniProtKB-KW"/>
</dbReference>
<dbReference type="InterPro" id="IPR036875">
    <property type="entry name" value="Znf_CCHC_sf"/>
</dbReference>
<sequence length="216" mass="24592">MLRDRIVCGMRDEQARRHMLSQEKLSLAEAEAFALAAEAAETNVRATQEGSFNDNGAADFAQKHRRNPQKSVREHESMTESTERGRNHTSEVCRHKKATCHKCGRKGHLARMCSSGGATHTGTYAVKQLNGSDGSGEETLYALEAHSYTRNESARPFERDFIWEGRNLRMLVDTGSTISVIPRWVFENNRKWWPLLEKTSMRLTCFPWGRYLSLAE</sequence>
<dbReference type="GO" id="GO:0003676">
    <property type="term" value="F:nucleic acid binding"/>
    <property type="evidence" value="ECO:0007669"/>
    <property type="project" value="InterPro"/>
</dbReference>
<dbReference type="PANTHER" id="PTHR37984">
    <property type="entry name" value="PROTEIN CBG26694"/>
    <property type="match status" value="1"/>
</dbReference>
<reference evidence="9 10" key="1">
    <citation type="journal article" date="2023" name="Arcadia Sci">
        <title>De novo assembly of a long-read Amblyomma americanum tick genome.</title>
        <authorList>
            <person name="Chou S."/>
            <person name="Poskanzer K.E."/>
            <person name="Rollins M."/>
            <person name="Thuy-Boun P.S."/>
        </authorList>
    </citation>
    <scope>NUCLEOTIDE SEQUENCE [LARGE SCALE GENOMIC DNA]</scope>
    <source>
        <strain evidence="9">F_SG_1</strain>
        <tissue evidence="9">Salivary glands</tissue>
    </source>
</reference>
<dbReference type="InterPro" id="IPR021109">
    <property type="entry name" value="Peptidase_aspartic_dom_sf"/>
</dbReference>
<organism evidence="9 10">
    <name type="scientific">Amblyomma americanum</name>
    <name type="common">Lone star tick</name>
    <dbReference type="NCBI Taxonomy" id="6943"/>
    <lineage>
        <taxon>Eukaryota</taxon>
        <taxon>Metazoa</taxon>
        <taxon>Ecdysozoa</taxon>
        <taxon>Arthropoda</taxon>
        <taxon>Chelicerata</taxon>
        <taxon>Arachnida</taxon>
        <taxon>Acari</taxon>
        <taxon>Parasitiformes</taxon>
        <taxon>Ixodida</taxon>
        <taxon>Ixodoidea</taxon>
        <taxon>Ixodidae</taxon>
        <taxon>Amblyomminae</taxon>
        <taxon>Amblyomma</taxon>
    </lineage>
</organism>
<dbReference type="PANTHER" id="PTHR37984:SF5">
    <property type="entry name" value="PROTEIN NYNRIN-LIKE"/>
    <property type="match status" value="1"/>
</dbReference>
<dbReference type="SUPFAM" id="SSF50630">
    <property type="entry name" value="Acid proteases"/>
    <property type="match status" value="1"/>
</dbReference>
<reference evidence="9" key="2">
    <citation type="submission" date="2023-03" db="EMBL/GenBank/DDBJ databases">
        <authorList>
            <person name="Thuy-Boun P."/>
        </authorList>
    </citation>
    <scope>NUCLEOTIDE SEQUENCE</scope>
    <source>
        <strain evidence="9">F_SG_1</strain>
        <tissue evidence="9">Salivary glands</tissue>
    </source>
</reference>
<dbReference type="Pfam" id="PF00098">
    <property type="entry name" value="zf-CCHC"/>
    <property type="match status" value="1"/>
</dbReference>
<accession>A0AAQ4DGT8</accession>
<proteinExistence type="predicted"/>
<dbReference type="Gene3D" id="4.10.60.10">
    <property type="entry name" value="Zinc finger, CCHC-type"/>
    <property type="match status" value="1"/>
</dbReference>
<reference evidence="9" key="3">
    <citation type="submission" date="2024-02" db="EMBL/GenBank/DDBJ databases">
        <authorList>
            <person name="Mcdaniel E.A."/>
            <person name="Celebi F.M."/>
            <person name="Reiter T."/>
            <person name="Weiss E.C."/>
            <person name="Chou S."/>
        </authorList>
    </citation>
    <scope>NUCLEOTIDE SEQUENCE</scope>
    <source>
        <strain evidence="9">F_SG_1</strain>
        <tissue evidence="9">Salivary glands</tissue>
    </source>
</reference>
<dbReference type="Proteomes" id="UP001321473">
    <property type="component" value="Unassembled WGS sequence"/>
</dbReference>
<evidence type="ECO:0000256" key="2">
    <source>
        <dbReference type="ARBA" id="ARBA00022695"/>
    </source>
</evidence>